<comment type="caution">
    <text evidence="1">The sequence shown here is derived from an EMBL/GenBank/DDBJ whole genome shotgun (WGS) entry which is preliminary data.</text>
</comment>
<accession>A0ACC3DVQ2</accession>
<evidence type="ECO:0000313" key="2">
    <source>
        <dbReference type="Proteomes" id="UP001186974"/>
    </source>
</evidence>
<name>A0ACC3DVQ2_9PEZI</name>
<organism evidence="1 2">
    <name type="scientific">Coniosporium uncinatum</name>
    <dbReference type="NCBI Taxonomy" id="93489"/>
    <lineage>
        <taxon>Eukaryota</taxon>
        <taxon>Fungi</taxon>
        <taxon>Dikarya</taxon>
        <taxon>Ascomycota</taxon>
        <taxon>Pezizomycotina</taxon>
        <taxon>Dothideomycetes</taxon>
        <taxon>Dothideomycetes incertae sedis</taxon>
        <taxon>Coniosporium</taxon>
    </lineage>
</organism>
<sequence length="787" mass="82480">MPKNDPKGLSNEIKRLYKEILRQITHTRKATANVFRTYSKLATTSFNDIHQSLLTKIHSTANHVTSSFRNSVIYFRNLIVHSLSAILYAIQHRSAQGYVGITFTCSKTVAAFRVSTNVIALTFWKWKHVCEAQVYAGTTFTWSTTVTTVKASAHIIKSAFWTLVYILEFMSDAFPLWSLIVFALSFLRPFASLRAAAKHCGPVVRFIVFCCFEYWAILHLAWHHPIYSPRLQHAQCVSDFQKEPFEEYVHCIICKLDFPSGSSGGGGGSGGDGGGSGGGGGGSGGGGGGDGSPGGSGGGGAPRMPGSFPSFEEPAPAVVAVPSDGDEEAIQPHFDAPKAPSSTSPHAPAPTSSGMHGSPYSAPLGGNRAPSSNAPTYGKFPGSRYDAPFDGARAHSTGNFSGSRFTAPLPPLSRPLWRLHPLPGTMTPLQGPHIEARTRSYDLRPARPRSYNPRPARPARTLAPVFTPAPAPAPAPAPVPAPVPAPTPALTPAPPVQVPAPTFTPAPVFNPAPAFNPAPPRAPIPAPAPAPARPIQAPAPRFTPAPPRAFTPTPAPMPAPARPIQAPAPALTPALPRTLALMSVPTPAPAYPVQAPARAPTPVPFFALARTAAPALAPVPVLARTPAPALAPTPAPALAPAPPALAPTPALARIPAPALAPASAPAQTPAPTPTPAALTRPLGPFGRVLARPRSRLPPSTSSSAPAPAPAPAPTPESALSGPQLKRLKLDWRILDKKTQDAGHAAFPGLTFASSTGLLDLSTMDNNTIRRLKRFVDEQKGEQSYSYS</sequence>
<dbReference type="Proteomes" id="UP001186974">
    <property type="component" value="Unassembled WGS sequence"/>
</dbReference>
<reference evidence="1" key="1">
    <citation type="submission" date="2024-09" db="EMBL/GenBank/DDBJ databases">
        <title>Black Yeasts Isolated from many extreme environments.</title>
        <authorList>
            <person name="Coleine C."/>
            <person name="Stajich J.E."/>
            <person name="Selbmann L."/>
        </authorList>
    </citation>
    <scope>NUCLEOTIDE SEQUENCE</scope>
    <source>
        <strain evidence="1">CCFEE 5737</strain>
    </source>
</reference>
<proteinExistence type="predicted"/>
<gene>
    <name evidence="1" type="ORF">LTS18_013120</name>
</gene>
<evidence type="ECO:0000313" key="1">
    <source>
        <dbReference type="EMBL" id="KAK3080787.1"/>
    </source>
</evidence>
<dbReference type="EMBL" id="JAWDJW010000401">
    <property type="protein sequence ID" value="KAK3080787.1"/>
    <property type="molecule type" value="Genomic_DNA"/>
</dbReference>
<keyword evidence="2" id="KW-1185">Reference proteome</keyword>
<protein>
    <submittedName>
        <fullName evidence="1">Uncharacterized protein</fullName>
    </submittedName>
</protein>